<evidence type="ECO:0000256" key="1">
    <source>
        <dbReference type="SAM" id="SignalP"/>
    </source>
</evidence>
<feature type="signal peptide" evidence="1">
    <location>
        <begin position="1"/>
        <end position="24"/>
    </location>
</feature>
<proteinExistence type="predicted"/>
<dbReference type="RefSeq" id="WP_180786940.1">
    <property type="nucleotide sequence ID" value="NZ_JACDSF010000050.1"/>
</dbReference>
<evidence type="ECO:0000313" key="2">
    <source>
        <dbReference type="EMBL" id="MBN3053568.1"/>
    </source>
</evidence>
<dbReference type="Proteomes" id="UP000768524">
    <property type="component" value="Unassembled WGS sequence"/>
</dbReference>
<dbReference type="EMBL" id="JACGEP010000060">
    <property type="protein sequence ID" value="MBN3053568.1"/>
    <property type="molecule type" value="Genomic_DNA"/>
</dbReference>
<evidence type="ECO:0000313" key="3">
    <source>
        <dbReference type="Proteomes" id="UP000768524"/>
    </source>
</evidence>
<comment type="caution">
    <text evidence="2">The sequence shown here is derived from an EMBL/GenBank/DDBJ whole genome shotgun (WGS) entry which is preliminary data.</text>
</comment>
<gene>
    <name evidence="2" type="ORF">H4F45_19225</name>
</gene>
<keyword evidence="1" id="KW-0732">Signal</keyword>
<accession>A0AAE2WHZ1</accession>
<name>A0AAE2WHZ1_9GAMM</name>
<organism evidence="2 3">
    <name type="scientific">Pectobacterium brasiliense</name>
    <dbReference type="NCBI Taxonomy" id="180957"/>
    <lineage>
        <taxon>Bacteria</taxon>
        <taxon>Pseudomonadati</taxon>
        <taxon>Pseudomonadota</taxon>
        <taxon>Gammaproteobacteria</taxon>
        <taxon>Enterobacterales</taxon>
        <taxon>Pectobacteriaceae</taxon>
        <taxon>Pectobacterium</taxon>
    </lineage>
</organism>
<feature type="chain" id="PRO_5041982138" description="Tripartite tricarboxylate transporter substrate binding protein" evidence="1">
    <location>
        <begin position="25"/>
        <end position="49"/>
    </location>
</feature>
<protein>
    <recommendedName>
        <fullName evidence="4">Tripartite tricarboxylate transporter substrate binding protein</fullName>
    </recommendedName>
</protein>
<sequence length="49" mass="5215">MKRSSFITVTGLATLLSATLVAQAQVLDRWGEDDEKITLSVVNPPGIGD</sequence>
<evidence type="ECO:0008006" key="4">
    <source>
        <dbReference type="Google" id="ProtNLM"/>
    </source>
</evidence>
<dbReference type="AlphaFoldDB" id="A0AAE2WHZ1"/>
<reference evidence="2" key="1">
    <citation type="submission" date="2020-07" db="EMBL/GenBank/DDBJ databases">
        <title>A pangenomic view of the genus Pectobacterium provides insights into genome organization, phylogeny, and virulence.</title>
        <authorList>
            <person name="Jonkheer E."/>
            <person name="Brankovics B."/>
            <person name="Houwers I."/>
            <person name="Van Der Wolf J."/>
            <person name="Bonants P."/>
            <person name="Vreeburg R."/>
            <person name="Bollema R."/>
            <person name="De Haan J."/>
            <person name="Berke L."/>
            <person name="De Ridder D."/>
            <person name="Smit S."/>
            <person name="Van Der Lee T.A.J."/>
        </authorList>
    </citation>
    <scope>NUCLEOTIDE SEQUENCE</scope>
    <source>
        <strain evidence="2">NAK:433</strain>
    </source>
</reference>